<comment type="caution">
    <text evidence="1">The sequence shown here is derived from an EMBL/GenBank/DDBJ whole genome shotgun (WGS) entry which is preliminary data.</text>
</comment>
<dbReference type="Proteomes" id="UP000765509">
    <property type="component" value="Unassembled WGS sequence"/>
</dbReference>
<organism evidence="1 2">
    <name type="scientific">Austropuccinia psidii MF-1</name>
    <dbReference type="NCBI Taxonomy" id="1389203"/>
    <lineage>
        <taxon>Eukaryota</taxon>
        <taxon>Fungi</taxon>
        <taxon>Dikarya</taxon>
        <taxon>Basidiomycota</taxon>
        <taxon>Pucciniomycotina</taxon>
        <taxon>Pucciniomycetes</taxon>
        <taxon>Pucciniales</taxon>
        <taxon>Sphaerophragmiaceae</taxon>
        <taxon>Austropuccinia</taxon>
    </lineage>
</organism>
<name>A0A9Q3EVI9_9BASI</name>
<dbReference type="EMBL" id="AVOT02033834">
    <property type="protein sequence ID" value="MBW0527809.1"/>
    <property type="molecule type" value="Genomic_DNA"/>
</dbReference>
<accession>A0A9Q3EVI9</accession>
<gene>
    <name evidence="1" type="ORF">O181_067524</name>
</gene>
<evidence type="ECO:0000313" key="2">
    <source>
        <dbReference type="Proteomes" id="UP000765509"/>
    </source>
</evidence>
<sequence>MTIYSDVFLEKRGTAIIDAIKKRSNKASWSSIIHPANLVFNSVDQQSNLVKHAINLGKAVKAIESQIRPLDGRKIIPLSPLLSIPQLQNKITSALDTRRAAAQPLDINVKDILNIVHHMTRKRKTPCNYLRMRSTTIIPIKERNSESAIRHQTHL</sequence>
<dbReference type="AlphaFoldDB" id="A0A9Q3EVI9"/>
<proteinExistence type="predicted"/>
<reference evidence="1" key="1">
    <citation type="submission" date="2021-03" db="EMBL/GenBank/DDBJ databases">
        <title>Draft genome sequence of rust myrtle Austropuccinia psidii MF-1, a brazilian biotype.</title>
        <authorList>
            <person name="Quecine M.C."/>
            <person name="Pachon D.M.R."/>
            <person name="Bonatelli M.L."/>
            <person name="Correr F.H."/>
            <person name="Franceschini L.M."/>
            <person name="Leite T.F."/>
            <person name="Margarido G.R.A."/>
            <person name="Almeida C.A."/>
            <person name="Ferrarezi J.A."/>
            <person name="Labate C.A."/>
        </authorList>
    </citation>
    <scope>NUCLEOTIDE SEQUENCE</scope>
    <source>
        <strain evidence="1">MF-1</strain>
    </source>
</reference>
<protein>
    <submittedName>
        <fullName evidence="1">Uncharacterized protein</fullName>
    </submittedName>
</protein>
<keyword evidence="2" id="KW-1185">Reference proteome</keyword>
<evidence type="ECO:0000313" key="1">
    <source>
        <dbReference type="EMBL" id="MBW0527809.1"/>
    </source>
</evidence>